<evidence type="ECO:0000313" key="3">
    <source>
        <dbReference type="Proteomes" id="UP000071641"/>
    </source>
</evidence>
<dbReference type="SMART" id="SM01012">
    <property type="entry name" value="ANTAR"/>
    <property type="match status" value="1"/>
</dbReference>
<reference evidence="3" key="1">
    <citation type="submission" date="2016-02" db="EMBL/GenBank/DDBJ databases">
        <authorList>
            <person name="Rodrigo-Torres Lidia"/>
            <person name="Arahal R.David."/>
        </authorList>
    </citation>
    <scope>NUCLEOTIDE SEQUENCE [LARGE SCALE GENOMIC DNA]</scope>
    <source>
        <strain evidence="3">CECT 9029</strain>
    </source>
</reference>
<dbReference type="EMBL" id="FIZX01000001">
    <property type="protein sequence ID" value="CZF78363.1"/>
    <property type="molecule type" value="Genomic_DNA"/>
</dbReference>
<dbReference type="InterPro" id="IPR049021">
    <property type="entry name" value="AmiR_N"/>
</dbReference>
<dbReference type="InterPro" id="IPR036388">
    <property type="entry name" value="WH-like_DNA-bd_sf"/>
</dbReference>
<dbReference type="Pfam" id="PF03861">
    <property type="entry name" value="ANTAR"/>
    <property type="match status" value="1"/>
</dbReference>
<keyword evidence="3" id="KW-1185">Reference proteome</keyword>
<dbReference type="PIRSF" id="PIRSF036382">
    <property type="entry name" value="RR_antiterm"/>
    <property type="match status" value="1"/>
</dbReference>
<dbReference type="SUPFAM" id="SSF52172">
    <property type="entry name" value="CheY-like"/>
    <property type="match status" value="1"/>
</dbReference>
<accession>A0A128EUW5</accession>
<dbReference type="Gene3D" id="3.40.50.2300">
    <property type="match status" value="1"/>
</dbReference>
<dbReference type="Gene3D" id="1.10.10.10">
    <property type="entry name" value="Winged helix-like DNA-binding domain superfamily/Winged helix DNA-binding domain"/>
    <property type="match status" value="1"/>
</dbReference>
<dbReference type="Pfam" id="PF21332">
    <property type="entry name" value="AmiR_N"/>
    <property type="match status" value="1"/>
</dbReference>
<evidence type="ECO:0000313" key="2">
    <source>
        <dbReference type="EMBL" id="CZF78363.1"/>
    </source>
</evidence>
<dbReference type="AlphaFoldDB" id="A0A128EUW5"/>
<dbReference type="Proteomes" id="UP000071641">
    <property type="component" value="Unassembled WGS sequence"/>
</dbReference>
<proteinExistence type="predicted"/>
<sequence length="178" mass="19956">MLIHPHDGEKDGFLAHLKRIGCQVESAWPPPQTLPDHIDVVLFLVQKSYDKEACSWMSSESTIAKIAIIDFETPEILNALERQNIHGVLSKPIRLFGVLAVLTTAIGVASHEARLRQRIESLDETLKARRKVERAVAILAESRNISEEEAYKRIRRKAQDSRQSIAQLADAIIDSDGL</sequence>
<dbReference type="PROSITE" id="PS50921">
    <property type="entry name" value="ANTAR"/>
    <property type="match status" value="1"/>
</dbReference>
<dbReference type="RefSeq" id="WP_231870073.1">
    <property type="nucleotide sequence ID" value="NZ_FIZX01000001.1"/>
</dbReference>
<evidence type="ECO:0000259" key="1">
    <source>
        <dbReference type="PROSITE" id="PS50921"/>
    </source>
</evidence>
<dbReference type="InterPro" id="IPR005561">
    <property type="entry name" value="ANTAR"/>
</dbReference>
<protein>
    <submittedName>
        <fullName evidence="2">Aliphatic amidase regulator</fullName>
    </submittedName>
</protein>
<name>A0A128EUW5_9GAMM</name>
<dbReference type="STRING" id="1796497.GCE9029_00793"/>
<organism evidence="2 3">
    <name type="scientific">Grimontia celer</name>
    <dbReference type="NCBI Taxonomy" id="1796497"/>
    <lineage>
        <taxon>Bacteria</taxon>
        <taxon>Pseudomonadati</taxon>
        <taxon>Pseudomonadota</taxon>
        <taxon>Gammaproteobacteria</taxon>
        <taxon>Vibrionales</taxon>
        <taxon>Vibrionaceae</taxon>
        <taxon>Grimontia</taxon>
    </lineage>
</organism>
<gene>
    <name evidence="2" type="primary">amiR</name>
    <name evidence="2" type="ORF">GCE9029_00793</name>
</gene>
<feature type="domain" description="ANTAR" evidence="1">
    <location>
        <begin position="112"/>
        <end position="173"/>
    </location>
</feature>
<dbReference type="InterPro" id="IPR008327">
    <property type="entry name" value="Sig_transdc_resp-reg_antiterm"/>
</dbReference>
<dbReference type="InterPro" id="IPR011006">
    <property type="entry name" value="CheY-like_superfamily"/>
</dbReference>
<dbReference type="GO" id="GO:0003723">
    <property type="term" value="F:RNA binding"/>
    <property type="evidence" value="ECO:0007669"/>
    <property type="project" value="InterPro"/>
</dbReference>